<evidence type="ECO:0000313" key="2">
    <source>
        <dbReference type="Proteomes" id="UP001162992"/>
    </source>
</evidence>
<evidence type="ECO:0000313" key="1">
    <source>
        <dbReference type="EMBL" id="KAJ7528899.1"/>
    </source>
</evidence>
<proteinExistence type="predicted"/>
<gene>
    <name evidence="1" type="ORF">O6H91_15G024900</name>
</gene>
<name>A0ACC2BGF8_DIPCM</name>
<keyword evidence="2" id="KW-1185">Reference proteome</keyword>
<sequence length="102" mass="11158">MPPTRPRYLIAALLDLCSALLALRSAHCLTCVCAHWTPQTICLRPCICNIKKKHNQTCVCCSSSLSGQSIVCLYGLSSSSLPVHGCHLSVQSWPSLTQRIYV</sequence>
<reference evidence="2" key="1">
    <citation type="journal article" date="2024" name="Proc. Natl. Acad. Sci. U.S.A.">
        <title>Extraordinary preservation of gene collinearity over three hundred million years revealed in homosporous lycophytes.</title>
        <authorList>
            <person name="Li C."/>
            <person name="Wickell D."/>
            <person name="Kuo L.Y."/>
            <person name="Chen X."/>
            <person name="Nie B."/>
            <person name="Liao X."/>
            <person name="Peng D."/>
            <person name="Ji J."/>
            <person name="Jenkins J."/>
            <person name="Williams M."/>
            <person name="Shu S."/>
            <person name="Plott C."/>
            <person name="Barry K."/>
            <person name="Rajasekar S."/>
            <person name="Grimwood J."/>
            <person name="Han X."/>
            <person name="Sun S."/>
            <person name="Hou Z."/>
            <person name="He W."/>
            <person name="Dai G."/>
            <person name="Sun C."/>
            <person name="Schmutz J."/>
            <person name="Leebens-Mack J.H."/>
            <person name="Li F.W."/>
            <person name="Wang L."/>
        </authorList>
    </citation>
    <scope>NUCLEOTIDE SEQUENCE [LARGE SCALE GENOMIC DNA]</scope>
    <source>
        <strain evidence="2">cv. PW_Plant_1</strain>
    </source>
</reference>
<dbReference type="Proteomes" id="UP001162992">
    <property type="component" value="Chromosome 15"/>
</dbReference>
<dbReference type="EMBL" id="CM055106">
    <property type="protein sequence ID" value="KAJ7528899.1"/>
    <property type="molecule type" value="Genomic_DNA"/>
</dbReference>
<comment type="caution">
    <text evidence="1">The sequence shown here is derived from an EMBL/GenBank/DDBJ whole genome shotgun (WGS) entry which is preliminary data.</text>
</comment>
<accession>A0ACC2BGF8</accession>
<organism evidence="1 2">
    <name type="scientific">Diphasiastrum complanatum</name>
    <name type="common">Issler's clubmoss</name>
    <name type="synonym">Lycopodium complanatum</name>
    <dbReference type="NCBI Taxonomy" id="34168"/>
    <lineage>
        <taxon>Eukaryota</taxon>
        <taxon>Viridiplantae</taxon>
        <taxon>Streptophyta</taxon>
        <taxon>Embryophyta</taxon>
        <taxon>Tracheophyta</taxon>
        <taxon>Lycopodiopsida</taxon>
        <taxon>Lycopodiales</taxon>
        <taxon>Lycopodiaceae</taxon>
        <taxon>Lycopodioideae</taxon>
        <taxon>Diphasiastrum</taxon>
    </lineage>
</organism>
<protein>
    <submittedName>
        <fullName evidence="1">Uncharacterized protein</fullName>
    </submittedName>
</protein>